<dbReference type="PANTHER" id="PTHR43651:SF3">
    <property type="entry name" value="1,4-ALPHA-GLUCAN-BRANCHING ENZYME"/>
    <property type="match status" value="1"/>
</dbReference>
<dbReference type="InterPro" id="IPR013780">
    <property type="entry name" value="Glyco_hydro_b"/>
</dbReference>
<dbReference type="InterPro" id="IPR054169">
    <property type="entry name" value="GlgB_N"/>
</dbReference>
<reference evidence="11" key="1">
    <citation type="submission" date="2010-07" db="EMBL/GenBank/DDBJ databases">
        <authorList>
            <consortium name="CONSOLIDER consortium CSD2007-00005"/>
            <person name="Guazzaroni M.-E."/>
            <person name="Richter M."/>
            <person name="Garcia-Salamanca A."/>
            <person name="Yarza P."/>
            <person name="Ferrer M."/>
        </authorList>
    </citation>
    <scope>NUCLEOTIDE SEQUENCE</scope>
</reference>
<keyword evidence="8" id="KW-0320">Glycogen biosynthesis</keyword>
<evidence type="ECO:0000259" key="10">
    <source>
        <dbReference type="SMART" id="SM00642"/>
    </source>
</evidence>
<comment type="catalytic activity">
    <reaction evidence="1">
        <text>Transfers a segment of a (1-&gt;4)-alpha-D-glucan chain to a primary hydroxy group in a similar glucan chain.</text>
        <dbReference type="EC" id="2.4.1.18"/>
    </reaction>
</comment>
<dbReference type="Pfam" id="PF02806">
    <property type="entry name" value="Alpha-amylase_C"/>
    <property type="match status" value="1"/>
</dbReference>
<dbReference type="PANTHER" id="PTHR43651">
    <property type="entry name" value="1,4-ALPHA-GLUCAN-BRANCHING ENZYME"/>
    <property type="match status" value="1"/>
</dbReference>
<dbReference type="GO" id="GO:0043169">
    <property type="term" value="F:cation binding"/>
    <property type="evidence" value="ECO:0007669"/>
    <property type="project" value="InterPro"/>
</dbReference>
<dbReference type="InterPro" id="IPR017853">
    <property type="entry name" value="GH"/>
</dbReference>
<dbReference type="GO" id="GO:0003844">
    <property type="term" value="F:1,4-alpha-glucan branching enzyme activity"/>
    <property type="evidence" value="ECO:0007669"/>
    <property type="project" value="UniProtKB-EC"/>
</dbReference>
<dbReference type="Pfam" id="PF02922">
    <property type="entry name" value="CBM_48"/>
    <property type="match status" value="1"/>
</dbReference>
<dbReference type="FunFam" id="2.60.40.10:FF:000169">
    <property type="entry name" value="1,4-alpha-glucan branching enzyme GlgB"/>
    <property type="match status" value="1"/>
</dbReference>
<dbReference type="SMART" id="SM00642">
    <property type="entry name" value="Aamy"/>
    <property type="match status" value="1"/>
</dbReference>
<evidence type="ECO:0000256" key="5">
    <source>
        <dbReference type="ARBA" id="ARBA00022600"/>
    </source>
</evidence>
<dbReference type="EMBL" id="ADZX01000009">
    <property type="protein sequence ID" value="EFK97830.1"/>
    <property type="molecule type" value="Genomic_DNA"/>
</dbReference>
<dbReference type="InterPro" id="IPR006047">
    <property type="entry name" value="GH13_cat_dom"/>
</dbReference>
<dbReference type="InterPro" id="IPR014756">
    <property type="entry name" value="Ig_E-set"/>
</dbReference>
<name>D9PF36_9ZZZZ</name>
<comment type="caution">
    <text evidence="11">The sequence shown here is derived from an EMBL/GenBank/DDBJ whole genome shotgun (WGS) entry which is preliminary data.</text>
</comment>
<dbReference type="GO" id="GO:0004553">
    <property type="term" value="F:hydrolase activity, hydrolyzing O-glycosyl compounds"/>
    <property type="evidence" value="ECO:0007669"/>
    <property type="project" value="InterPro"/>
</dbReference>
<dbReference type="InterPro" id="IPR013783">
    <property type="entry name" value="Ig-like_fold"/>
</dbReference>
<evidence type="ECO:0000313" key="11">
    <source>
        <dbReference type="EMBL" id="EFK97830.1"/>
    </source>
</evidence>
<dbReference type="Pfam" id="PF00128">
    <property type="entry name" value="Alpha-amylase"/>
    <property type="match status" value="2"/>
</dbReference>
<evidence type="ECO:0000256" key="4">
    <source>
        <dbReference type="ARBA" id="ARBA00012541"/>
    </source>
</evidence>
<feature type="domain" description="Glycosyl hydrolase family 13 catalytic" evidence="10">
    <location>
        <begin position="248"/>
        <end position="604"/>
    </location>
</feature>
<keyword evidence="5" id="KW-0321">Glycogen metabolism</keyword>
<dbReference type="Gene3D" id="2.60.40.1180">
    <property type="entry name" value="Golgi alpha-mannosidase II"/>
    <property type="match status" value="1"/>
</dbReference>
<dbReference type="NCBIfam" id="TIGR01515">
    <property type="entry name" value="branching_enzym"/>
    <property type="match status" value="1"/>
</dbReference>
<dbReference type="EC" id="2.4.1.18" evidence="4"/>
<sequence length="729" mass="85083">MPYANQIQRILESTHHDPFEVLGYHEVDNKTSSIRAFFPNVAGIDVIFLKTNEVFHMDKIRDQGFFHVNFNELKRGAYLFRITNHHGFSWNQSDPYYLKPFVSEFDMHLFSEGNHHRLYELLGAHPFTLEGVKGVRYAVWAPNAKRVSLVGPFNNWDGRCNPIRNRGNCGIWELFMPDHCEGELYKFEIKTHDNQILLKTDPLGFHFEMRPATASIVHDIHKYTWSDSEWMATRHARNNLESPISFYEVHLGSWMRVPEDNNRWMSYRELADKLIPYVKWLGFTHIELLPIAEHPFDGSWGYQVTGNYAPTSRFGSPNDFKYFVDRCHVAGLGVVIDWVPAHFPKDAFSLARFDGSCLYEHSDPKKGEHQDWGTLIYNYGRNEIKNFLVSNALFWYDIFHIDGLRVDAVASMLYLDYSRKAGEWNPNQFGGRENLEAIEFIKQLNTIVYQYFPDTMTIAEESTAFPGVSQPIYNGGLGFGFKWNMGWMHDFLNYISKEPIHRKYHHNELTFSMLYAYHEHFILPISHDEVVHGKCSLLSKMPGDPWQKFANLRVTYAFMFAHPGKKLIFMGSEFGQWDEWNAERSLDWHLSNYPLHRGIQLLLKDLNRLYATDPAFHEVDYSPAGFEWIDCSDYESSIVSFIRWSKDYKSVLVAIFNFTPVLRYDYRLGVPFKGQWTEVFNSDSEIYGGSNAGNYGGRVSEDIPWMGRSFSININLPPLAAVYFKFEKR</sequence>
<dbReference type="PIRSF" id="PIRSF000463">
    <property type="entry name" value="GlgB"/>
    <property type="match status" value="1"/>
</dbReference>
<evidence type="ECO:0000256" key="3">
    <source>
        <dbReference type="ARBA" id="ARBA00009000"/>
    </source>
</evidence>
<gene>
    <name evidence="11" type="ORF">LDC_0114</name>
</gene>
<dbReference type="FunFam" id="2.60.40.1180:FF:000002">
    <property type="entry name" value="1,4-alpha-glucan branching enzyme GlgB"/>
    <property type="match status" value="1"/>
</dbReference>
<dbReference type="FunFam" id="3.20.20.80:FF:000003">
    <property type="entry name" value="1,4-alpha-glucan branching enzyme GlgB"/>
    <property type="match status" value="1"/>
</dbReference>
<evidence type="ECO:0000256" key="9">
    <source>
        <dbReference type="ARBA" id="ARBA00023277"/>
    </source>
</evidence>
<evidence type="ECO:0000256" key="2">
    <source>
        <dbReference type="ARBA" id="ARBA00004964"/>
    </source>
</evidence>
<dbReference type="GO" id="GO:0005978">
    <property type="term" value="P:glycogen biosynthetic process"/>
    <property type="evidence" value="ECO:0007669"/>
    <property type="project" value="UniProtKB-UniPathway"/>
</dbReference>
<dbReference type="HAMAP" id="MF_00685">
    <property type="entry name" value="GlgB"/>
    <property type="match status" value="1"/>
</dbReference>
<dbReference type="GO" id="GO:0005829">
    <property type="term" value="C:cytosol"/>
    <property type="evidence" value="ECO:0007669"/>
    <property type="project" value="TreeGrafter"/>
</dbReference>
<keyword evidence="7" id="KW-0808">Transferase</keyword>
<evidence type="ECO:0000256" key="6">
    <source>
        <dbReference type="ARBA" id="ARBA00022676"/>
    </source>
</evidence>
<dbReference type="SUPFAM" id="SSF81296">
    <property type="entry name" value="E set domains"/>
    <property type="match status" value="2"/>
</dbReference>
<dbReference type="SUPFAM" id="SSF51011">
    <property type="entry name" value="Glycosyl hydrolase domain"/>
    <property type="match status" value="1"/>
</dbReference>
<dbReference type="UniPathway" id="UPA00164"/>
<proteinExistence type="inferred from homology"/>
<dbReference type="InterPro" id="IPR006048">
    <property type="entry name" value="A-amylase/branching_C"/>
</dbReference>
<comment type="similarity">
    <text evidence="3">Belongs to the glycosyl hydrolase 13 family. GlgB subfamily.</text>
</comment>
<dbReference type="InterPro" id="IPR037439">
    <property type="entry name" value="Branching_enzy"/>
</dbReference>
<protein>
    <recommendedName>
        <fullName evidence="4">1,4-alpha-glucan branching enzyme</fullName>
        <ecNumber evidence="4">2.4.1.18</ecNumber>
    </recommendedName>
</protein>
<dbReference type="SUPFAM" id="SSF51445">
    <property type="entry name" value="(Trans)glycosidases"/>
    <property type="match status" value="1"/>
</dbReference>
<organism evidence="11">
    <name type="scientific">sediment metagenome</name>
    <dbReference type="NCBI Taxonomy" id="749907"/>
    <lineage>
        <taxon>unclassified sequences</taxon>
        <taxon>metagenomes</taxon>
        <taxon>ecological metagenomes</taxon>
    </lineage>
</organism>
<dbReference type="InterPro" id="IPR004193">
    <property type="entry name" value="Glyco_hydro_13_N"/>
</dbReference>
<reference evidence="11" key="2">
    <citation type="journal article" date="2011" name="Microb. Ecol.">
        <title>Taxonomic and Functional Metagenomic Profiling of the Microbial Community in the Anoxic Sediment of a Sub-saline Shallow Lake (Laguna de Carrizo, Central Spain).</title>
        <authorList>
            <person name="Ferrer M."/>
            <person name="Guazzaroni M.E."/>
            <person name="Richter M."/>
            <person name="Garcia-Salamanca A."/>
            <person name="Yarza P."/>
            <person name="Suarez-Suarez A."/>
            <person name="Solano J."/>
            <person name="Alcaide M."/>
            <person name="van Dillewijn P."/>
            <person name="Molina-Henares M.A."/>
            <person name="Lopez-Cortes N."/>
            <person name="Al-Ramahi Y."/>
            <person name="Guerrero C."/>
            <person name="Acosta A."/>
            <person name="de Eugenio L.I."/>
            <person name="Martinez V."/>
            <person name="Marques S."/>
            <person name="Rojo F."/>
            <person name="Santero E."/>
            <person name="Genilloud O."/>
            <person name="Perez-Perez J."/>
            <person name="Rossello-Mora R."/>
            <person name="Ramos J.L."/>
        </authorList>
    </citation>
    <scope>NUCLEOTIDE SEQUENCE</scope>
</reference>
<comment type="pathway">
    <text evidence="2">Glycan biosynthesis; glycogen biosynthesis.</text>
</comment>
<dbReference type="InterPro" id="IPR006407">
    <property type="entry name" value="GlgB"/>
</dbReference>
<keyword evidence="9" id="KW-0119">Carbohydrate metabolism</keyword>
<dbReference type="CDD" id="cd11322">
    <property type="entry name" value="AmyAc_Glg_BE"/>
    <property type="match status" value="1"/>
</dbReference>
<evidence type="ECO:0000256" key="8">
    <source>
        <dbReference type="ARBA" id="ARBA00023056"/>
    </source>
</evidence>
<dbReference type="AlphaFoldDB" id="D9PF36"/>
<dbReference type="Pfam" id="PF22019">
    <property type="entry name" value="GlgB_N"/>
    <property type="match status" value="1"/>
</dbReference>
<dbReference type="Gene3D" id="3.20.20.80">
    <property type="entry name" value="Glycosidases"/>
    <property type="match status" value="1"/>
</dbReference>
<dbReference type="Gene3D" id="2.60.40.10">
    <property type="entry name" value="Immunoglobulins"/>
    <property type="match status" value="2"/>
</dbReference>
<keyword evidence="6" id="KW-0328">Glycosyltransferase</keyword>
<dbReference type="InterPro" id="IPR044143">
    <property type="entry name" value="GlgB_N_E_set_prok"/>
</dbReference>
<dbReference type="CDD" id="cd02855">
    <property type="entry name" value="E_set_GBE_prok_N"/>
    <property type="match status" value="1"/>
</dbReference>
<evidence type="ECO:0000256" key="7">
    <source>
        <dbReference type="ARBA" id="ARBA00022679"/>
    </source>
</evidence>
<dbReference type="NCBIfam" id="NF003811">
    <property type="entry name" value="PRK05402.1"/>
    <property type="match status" value="1"/>
</dbReference>
<accession>D9PF36</accession>
<evidence type="ECO:0000256" key="1">
    <source>
        <dbReference type="ARBA" id="ARBA00000826"/>
    </source>
</evidence>
<dbReference type="NCBIfam" id="NF008967">
    <property type="entry name" value="PRK12313.1"/>
    <property type="match status" value="1"/>
</dbReference>